<keyword evidence="3" id="KW-1185">Reference proteome</keyword>
<evidence type="ECO:0000313" key="2">
    <source>
        <dbReference type="EMBL" id="MBD2149955.1"/>
    </source>
</evidence>
<name>A0A926URK5_9CYAN</name>
<reference evidence="2" key="2">
    <citation type="submission" date="2020-08" db="EMBL/GenBank/DDBJ databases">
        <authorList>
            <person name="Chen M."/>
            <person name="Teng W."/>
            <person name="Zhao L."/>
            <person name="Hu C."/>
            <person name="Zhou Y."/>
            <person name="Han B."/>
            <person name="Song L."/>
            <person name="Shu W."/>
        </authorList>
    </citation>
    <scope>NUCLEOTIDE SEQUENCE</scope>
    <source>
        <strain evidence="2">FACHB-1277</strain>
    </source>
</reference>
<dbReference type="RefSeq" id="WP_190350326.1">
    <property type="nucleotide sequence ID" value="NZ_JACJPY010000016.1"/>
</dbReference>
<sequence>MRNSIIPSFLLSIVAFGSTLVAPLNGLVANSTLGDRLQPLVTATSAAFSTTTFPPTQLARSVAPKSVNINTTHIFQGEINRRGAAVGSHHRANGGDLSRTAGNDR</sequence>
<evidence type="ECO:0000256" key="1">
    <source>
        <dbReference type="SAM" id="MobiDB-lite"/>
    </source>
</evidence>
<feature type="region of interest" description="Disordered" evidence="1">
    <location>
        <begin position="82"/>
        <end position="105"/>
    </location>
</feature>
<dbReference type="AlphaFoldDB" id="A0A926URK5"/>
<organism evidence="2 3">
    <name type="scientific">Pseudanabaena cinerea FACHB-1277</name>
    <dbReference type="NCBI Taxonomy" id="2949581"/>
    <lineage>
        <taxon>Bacteria</taxon>
        <taxon>Bacillati</taxon>
        <taxon>Cyanobacteriota</taxon>
        <taxon>Cyanophyceae</taxon>
        <taxon>Pseudanabaenales</taxon>
        <taxon>Pseudanabaenaceae</taxon>
        <taxon>Pseudanabaena</taxon>
        <taxon>Pseudanabaena cinerea</taxon>
    </lineage>
</organism>
<reference evidence="2" key="1">
    <citation type="journal article" date="2015" name="ISME J.">
        <title>Draft Genome Sequence of Streptomyces incarnatus NRRL8089, which Produces the Nucleoside Antibiotic Sinefungin.</title>
        <authorList>
            <person name="Oshima K."/>
            <person name="Hattori M."/>
            <person name="Shimizu H."/>
            <person name="Fukuda K."/>
            <person name="Nemoto M."/>
            <person name="Inagaki K."/>
            <person name="Tamura T."/>
        </authorList>
    </citation>
    <scope>NUCLEOTIDE SEQUENCE</scope>
    <source>
        <strain evidence="2">FACHB-1277</strain>
    </source>
</reference>
<dbReference type="Proteomes" id="UP000631421">
    <property type="component" value="Unassembled WGS sequence"/>
</dbReference>
<evidence type="ECO:0000313" key="3">
    <source>
        <dbReference type="Proteomes" id="UP000631421"/>
    </source>
</evidence>
<comment type="caution">
    <text evidence="2">The sequence shown here is derived from an EMBL/GenBank/DDBJ whole genome shotgun (WGS) entry which is preliminary data.</text>
</comment>
<protein>
    <submittedName>
        <fullName evidence="2">Uncharacterized protein</fullName>
    </submittedName>
</protein>
<accession>A0A926URK5</accession>
<gene>
    <name evidence="2" type="ORF">H6F44_07450</name>
</gene>
<dbReference type="EMBL" id="JACJPY010000016">
    <property type="protein sequence ID" value="MBD2149955.1"/>
    <property type="molecule type" value="Genomic_DNA"/>
</dbReference>
<proteinExistence type="predicted"/>